<dbReference type="NCBIfam" id="TIGR00792">
    <property type="entry name" value="gph"/>
    <property type="match status" value="1"/>
</dbReference>
<dbReference type="PANTHER" id="PTHR11328">
    <property type="entry name" value="MAJOR FACILITATOR SUPERFAMILY DOMAIN-CONTAINING PROTEIN"/>
    <property type="match status" value="1"/>
</dbReference>
<dbReference type="PANTHER" id="PTHR11328:SF24">
    <property type="entry name" value="MAJOR FACILITATOR SUPERFAMILY (MFS) PROFILE DOMAIN-CONTAINING PROTEIN"/>
    <property type="match status" value="1"/>
</dbReference>
<protein>
    <submittedName>
        <fullName evidence="2">MFS transporter</fullName>
    </submittedName>
</protein>
<name>A0ABW3UQK9_9BACL</name>
<feature type="transmembrane region" description="Helical" evidence="1">
    <location>
        <begin position="390"/>
        <end position="410"/>
    </location>
</feature>
<reference evidence="3" key="1">
    <citation type="journal article" date="2019" name="Int. J. Syst. Evol. Microbiol.">
        <title>The Global Catalogue of Microorganisms (GCM) 10K type strain sequencing project: providing services to taxonomists for standard genome sequencing and annotation.</title>
        <authorList>
            <consortium name="The Broad Institute Genomics Platform"/>
            <consortium name="The Broad Institute Genome Sequencing Center for Infectious Disease"/>
            <person name="Wu L."/>
            <person name="Ma J."/>
        </authorList>
    </citation>
    <scope>NUCLEOTIDE SEQUENCE [LARGE SCALE GENOMIC DNA]</scope>
    <source>
        <strain evidence="3">CCUG 53270</strain>
    </source>
</reference>
<feature type="transmembrane region" description="Helical" evidence="1">
    <location>
        <begin position="285"/>
        <end position="305"/>
    </location>
</feature>
<dbReference type="Proteomes" id="UP001597180">
    <property type="component" value="Unassembled WGS sequence"/>
</dbReference>
<evidence type="ECO:0000256" key="1">
    <source>
        <dbReference type="SAM" id="Phobius"/>
    </source>
</evidence>
<feature type="transmembrane region" description="Helical" evidence="1">
    <location>
        <begin position="99"/>
        <end position="120"/>
    </location>
</feature>
<feature type="transmembrane region" description="Helical" evidence="1">
    <location>
        <begin position="172"/>
        <end position="192"/>
    </location>
</feature>
<keyword evidence="1" id="KW-0812">Transmembrane</keyword>
<dbReference type="Gene3D" id="1.20.1250.20">
    <property type="entry name" value="MFS general substrate transporter like domains"/>
    <property type="match status" value="2"/>
</dbReference>
<evidence type="ECO:0000313" key="3">
    <source>
        <dbReference type="Proteomes" id="UP001597180"/>
    </source>
</evidence>
<feature type="transmembrane region" description="Helical" evidence="1">
    <location>
        <begin position="430"/>
        <end position="450"/>
    </location>
</feature>
<accession>A0ABW3UQK9</accession>
<keyword evidence="1" id="KW-0472">Membrane</keyword>
<dbReference type="RefSeq" id="WP_345588296.1">
    <property type="nucleotide sequence ID" value="NZ_BAABJG010000015.1"/>
</dbReference>
<feature type="transmembrane region" description="Helical" evidence="1">
    <location>
        <begin position="132"/>
        <end position="152"/>
    </location>
</feature>
<dbReference type="EMBL" id="JBHTLU010000031">
    <property type="protein sequence ID" value="MFD1222617.1"/>
    <property type="molecule type" value="Genomic_DNA"/>
</dbReference>
<gene>
    <name evidence="2" type="ORF">ACFQ4B_21085</name>
</gene>
<feature type="transmembrane region" description="Helical" evidence="1">
    <location>
        <begin position="252"/>
        <end position="273"/>
    </location>
</feature>
<dbReference type="SUPFAM" id="SSF103473">
    <property type="entry name" value="MFS general substrate transporter"/>
    <property type="match status" value="1"/>
</dbReference>
<feature type="transmembrane region" description="Helical" evidence="1">
    <location>
        <begin position="198"/>
        <end position="219"/>
    </location>
</feature>
<keyword evidence="1" id="KW-1133">Transmembrane helix</keyword>
<feature type="transmembrane region" description="Helical" evidence="1">
    <location>
        <begin position="56"/>
        <end position="79"/>
    </location>
</feature>
<proteinExistence type="predicted"/>
<dbReference type="InterPro" id="IPR036259">
    <property type="entry name" value="MFS_trans_sf"/>
</dbReference>
<keyword evidence="3" id="KW-1185">Reference proteome</keyword>
<feature type="transmembrane region" description="Helical" evidence="1">
    <location>
        <begin position="341"/>
        <end position="369"/>
    </location>
</feature>
<comment type="caution">
    <text evidence="2">The sequence shown here is derived from an EMBL/GenBank/DDBJ whole genome shotgun (WGS) entry which is preliminary data.</text>
</comment>
<dbReference type="InterPro" id="IPR001927">
    <property type="entry name" value="Na/Gal_symport"/>
</dbReference>
<dbReference type="InterPro" id="IPR039672">
    <property type="entry name" value="MFS_2"/>
</dbReference>
<evidence type="ECO:0000313" key="2">
    <source>
        <dbReference type="EMBL" id="MFD1222617.1"/>
    </source>
</evidence>
<organism evidence="2 3">
    <name type="scientific">Paenibacillus vulneris</name>
    <dbReference type="NCBI Taxonomy" id="1133364"/>
    <lineage>
        <taxon>Bacteria</taxon>
        <taxon>Bacillati</taxon>
        <taxon>Bacillota</taxon>
        <taxon>Bacilli</taxon>
        <taxon>Bacillales</taxon>
        <taxon>Paenibacillaceae</taxon>
        <taxon>Paenibacillus</taxon>
    </lineage>
</organism>
<dbReference type="Pfam" id="PF13347">
    <property type="entry name" value="MFS_2"/>
    <property type="match status" value="1"/>
</dbReference>
<feature type="transmembrane region" description="Helical" evidence="1">
    <location>
        <begin position="317"/>
        <end position="335"/>
    </location>
</feature>
<sequence>MNRMIETVNRSDLMPTNQMRKFGIRDKIGYMFGDIGNDLFFGLISGYLMLFYTDVYGLSAGAAGMILLVARVLDALFDVAWGTYVDSKPAGKRGKFRPYLLYCALPVTLLGVLTFTHIPVSSDSLLKVLVAAAPYILWGLAYSTINIPYGSLASVMTSDPIERTGLSTFRTLGALLANVFIMAAAPSIVFGAGKTPTASGFFLVAVICAVLAIGFYLGAYDFTTERIKAAQPVQEKVQLIRTIKGLLHNRPLLRLMLASFGMLASMLVSQAITPYLFKDYFHSPGLISASGLIGFGASFVAMPVISPLVKRLGKKETASVGLAITFIVSALMYVMPITNAYMYMALNCISNFGLAFMNILIWAMVADCIDYQEKLTGKREEGTVYSIYSLVRKIGQAVAGGIGGLALVLVGYNSGVQTQTAEVAMGIKNMITLIPAAGALIAFVAMVWVYNLTKEKLVLLNDELTQVRMK</sequence>
<feature type="transmembrane region" description="Helical" evidence="1">
    <location>
        <begin position="28"/>
        <end position="50"/>
    </location>
</feature>
<dbReference type="CDD" id="cd17332">
    <property type="entry name" value="MFS_MelB_like"/>
    <property type="match status" value="1"/>
</dbReference>